<dbReference type="Pfam" id="PF00536">
    <property type="entry name" value="SAM_1"/>
    <property type="match status" value="1"/>
</dbReference>
<dbReference type="InterPro" id="IPR013761">
    <property type="entry name" value="SAM/pointed_sf"/>
</dbReference>
<evidence type="ECO:0000256" key="3">
    <source>
        <dbReference type="ARBA" id="ARBA00022771"/>
    </source>
</evidence>
<dbReference type="GO" id="GO:0042393">
    <property type="term" value="F:histone binding"/>
    <property type="evidence" value="ECO:0007669"/>
    <property type="project" value="TreeGrafter"/>
</dbReference>
<dbReference type="GO" id="GO:0003682">
    <property type="term" value="F:chromatin binding"/>
    <property type="evidence" value="ECO:0007669"/>
    <property type="project" value="TreeGrafter"/>
</dbReference>
<evidence type="ECO:0000256" key="6">
    <source>
        <dbReference type="ARBA" id="ARBA00023242"/>
    </source>
</evidence>
<dbReference type="GO" id="GO:0008270">
    <property type="term" value="F:zinc ion binding"/>
    <property type="evidence" value="ECO:0007669"/>
    <property type="project" value="UniProtKB-KW"/>
</dbReference>
<dbReference type="InterPro" id="IPR001660">
    <property type="entry name" value="SAM"/>
</dbReference>
<feature type="compositionally biased region" description="Polar residues" evidence="8">
    <location>
        <begin position="448"/>
        <end position="478"/>
    </location>
</feature>
<feature type="region of interest" description="Disordered" evidence="8">
    <location>
        <begin position="448"/>
        <end position="569"/>
    </location>
</feature>
<evidence type="ECO:0000256" key="1">
    <source>
        <dbReference type="ARBA" id="ARBA00004123"/>
    </source>
</evidence>
<name>A0AAD9JR83_9ANNE</name>
<dbReference type="Proteomes" id="UP001208570">
    <property type="component" value="Unassembled WGS sequence"/>
</dbReference>
<proteinExistence type="predicted"/>
<feature type="compositionally biased region" description="Low complexity" evidence="8">
    <location>
        <begin position="512"/>
        <end position="522"/>
    </location>
</feature>
<evidence type="ECO:0000259" key="10">
    <source>
        <dbReference type="PROSITE" id="PS51024"/>
    </source>
</evidence>
<evidence type="ECO:0000313" key="11">
    <source>
        <dbReference type="EMBL" id="KAK2157939.1"/>
    </source>
</evidence>
<evidence type="ECO:0000256" key="2">
    <source>
        <dbReference type="ARBA" id="ARBA00022723"/>
    </source>
</evidence>
<feature type="compositionally biased region" description="Low complexity" evidence="8">
    <location>
        <begin position="1"/>
        <end position="32"/>
    </location>
</feature>
<dbReference type="CDD" id="cd09577">
    <property type="entry name" value="SAM_Ph1_2_3"/>
    <property type="match status" value="1"/>
</dbReference>
<dbReference type="EMBL" id="JAODUP010000181">
    <property type="protein sequence ID" value="KAK2157939.1"/>
    <property type="molecule type" value="Genomic_DNA"/>
</dbReference>
<comment type="caution">
    <text evidence="11">The sequence shown here is derived from an EMBL/GenBank/DDBJ whole genome shotgun (WGS) entry which is preliminary data.</text>
</comment>
<accession>A0AAD9JR83</accession>
<dbReference type="InterPro" id="IPR012313">
    <property type="entry name" value="Znf_FCS"/>
</dbReference>
<feature type="domain" description="SAM" evidence="9">
    <location>
        <begin position="838"/>
        <end position="902"/>
    </location>
</feature>
<sequence length="908" mass="95228">MSDQQPSTLGTAGTAASTASVVTSSGGSSTPTQCTITSGTSGNSQMPVVTATAATTSQQQVVVSQQIPIAIPNTSQVTMTPALTQIVASPGISNQVQGSSGATAGAVIRSSLPGTVQVIQGHPFMQQQYTQQQYYIQSVQAVAPQHLGQQMNFTALQARPTSSASQKSAAPIGSQTTVTLKTVAPSTTTAAATQTKNGPKALHQQHQTAVFGNAKQVIRGTAGQPLVIGQLGVLQNTGGSQTLVAQAKSPSVSVAGGGATQVINNPTQIRFTNQQTFVTSQGHILSGTVSPAMLNQLQMAPIQQGALPLGTTLLGSQSAVIGTQPLYLRPAGPIQTPQGIVGSVQAMIPANKTIKQGVANILPQTARPFGQLPGSPTMAKGVQTGQLKQVSRVRAVRPTKTTIAQVTATSQPARIAPQPKAQNTQQRTLPSTPTTQVVAVTTIPIASTQTQTSTPKSVTSEGTATVSPLKMPTSTVSQVKPAVKNNEAVDKPEEPMDTESSPLTEEEPTPPQTGTGTSCTTSAEPSSHNTDGNSGDGTSGMVGAGAGPDNSNIKIAPPTHGQNGQNLQKDRNDRVALVIGERQAAIVKPSILTHVIEGFVIQEATEPFPVQRCSTLSDFTAGRSSSQEADSGVEKDTDDSSSSSADSKQKPRKEIPQLKCEYCGVMASARRFGNSQRFCSRACAKRYNVGCSRRVGLFTSRKRNKLPAAVAAARKHKNLQMKRVWKRGQTGRVTTGPIRRNSEGSPLTVDNIRAHTNTSQEATDGEADLDIGISGLGAPSTMSMETTTTTSDESERSTTPSGQDESSSPRSPPELERVEMDMDLCNPALVPHRHPSKWTVNEVVNFISNLQGCSIYAEEFNRQEIDGQALMLLKEDHLMSTMNVKLGPALKICAKIKSLTEENSAYAN</sequence>
<dbReference type="SMART" id="SM00454">
    <property type="entry name" value="SAM"/>
    <property type="match status" value="1"/>
</dbReference>
<keyword evidence="12" id="KW-1185">Reference proteome</keyword>
<organism evidence="11 12">
    <name type="scientific">Paralvinella palmiformis</name>
    <dbReference type="NCBI Taxonomy" id="53620"/>
    <lineage>
        <taxon>Eukaryota</taxon>
        <taxon>Metazoa</taxon>
        <taxon>Spiralia</taxon>
        <taxon>Lophotrochozoa</taxon>
        <taxon>Annelida</taxon>
        <taxon>Polychaeta</taxon>
        <taxon>Sedentaria</taxon>
        <taxon>Canalipalpata</taxon>
        <taxon>Terebellida</taxon>
        <taxon>Terebelliformia</taxon>
        <taxon>Alvinellidae</taxon>
        <taxon>Paralvinella</taxon>
    </lineage>
</organism>
<dbReference type="InterPro" id="IPR050548">
    <property type="entry name" value="PcG_chromatin_remod_factors"/>
</dbReference>
<keyword evidence="2" id="KW-0479">Metal-binding</keyword>
<dbReference type="Gene3D" id="1.10.150.50">
    <property type="entry name" value="Transcription Factor, Ets-1"/>
    <property type="match status" value="1"/>
</dbReference>
<evidence type="ECO:0000259" key="9">
    <source>
        <dbReference type="PROSITE" id="PS50105"/>
    </source>
</evidence>
<feature type="compositionally biased region" description="Polar residues" evidence="8">
    <location>
        <begin position="619"/>
        <end position="629"/>
    </location>
</feature>
<dbReference type="PANTHER" id="PTHR12247">
    <property type="entry name" value="POLYCOMB GROUP PROTEIN"/>
    <property type="match status" value="1"/>
</dbReference>
<dbReference type="Gene3D" id="3.30.60.160">
    <property type="match status" value="1"/>
</dbReference>
<evidence type="ECO:0008006" key="13">
    <source>
        <dbReference type="Google" id="ProtNLM"/>
    </source>
</evidence>
<dbReference type="Pfam" id="PF21319">
    <property type="entry name" value="zf-FCS_1"/>
    <property type="match status" value="1"/>
</dbReference>
<dbReference type="PROSITE" id="PS50105">
    <property type="entry name" value="SAM_DOMAIN"/>
    <property type="match status" value="1"/>
</dbReference>
<dbReference type="PROSITE" id="PS51024">
    <property type="entry name" value="ZF_FCS"/>
    <property type="match status" value="1"/>
</dbReference>
<feature type="region of interest" description="Disordered" evidence="8">
    <location>
        <begin position="1"/>
        <end position="45"/>
    </location>
</feature>
<evidence type="ECO:0000313" key="12">
    <source>
        <dbReference type="Proteomes" id="UP001208570"/>
    </source>
</evidence>
<feature type="compositionally biased region" description="Polar residues" evidence="8">
    <location>
        <begin position="523"/>
        <end position="533"/>
    </location>
</feature>
<dbReference type="GO" id="GO:0045892">
    <property type="term" value="P:negative regulation of DNA-templated transcription"/>
    <property type="evidence" value="ECO:0007669"/>
    <property type="project" value="TreeGrafter"/>
</dbReference>
<dbReference type="InterPro" id="IPR038603">
    <property type="entry name" value="Znf_FCS_sf"/>
</dbReference>
<dbReference type="PANTHER" id="PTHR12247:SF138">
    <property type="entry name" value="POLYHOMEOTIC DISTAL, ISOFORM A-RELATED"/>
    <property type="match status" value="1"/>
</dbReference>
<reference evidence="11" key="1">
    <citation type="journal article" date="2023" name="Mol. Biol. Evol.">
        <title>Third-Generation Sequencing Reveals the Adaptive Role of the Epigenome in Three Deep-Sea Polychaetes.</title>
        <authorList>
            <person name="Perez M."/>
            <person name="Aroh O."/>
            <person name="Sun Y."/>
            <person name="Lan Y."/>
            <person name="Juniper S.K."/>
            <person name="Young C.R."/>
            <person name="Angers B."/>
            <person name="Qian P.Y."/>
        </authorList>
    </citation>
    <scope>NUCLEOTIDE SEQUENCE</scope>
    <source>
        <strain evidence="11">P08H-3</strain>
    </source>
</reference>
<feature type="region of interest" description="Disordered" evidence="8">
    <location>
        <begin position="408"/>
        <end position="435"/>
    </location>
</feature>
<protein>
    <recommendedName>
        <fullName evidence="13">Polyhomeotic-like protein 2</fullName>
    </recommendedName>
</protein>
<dbReference type="AlphaFoldDB" id="A0AAD9JR83"/>
<feature type="region of interest" description="Disordered" evidence="8">
    <location>
        <begin position="730"/>
        <end position="814"/>
    </location>
</feature>
<feature type="region of interest" description="Disordered" evidence="8">
    <location>
        <begin position="619"/>
        <end position="652"/>
    </location>
</feature>
<keyword evidence="3 7" id="KW-0863">Zinc-finger</keyword>
<feature type="domain" description="FCS-type" evidence="10">
    <location>
        <begin position="651"/>
        <end position="685"/>
    </location>
</feature>
<feature type="compositionally biased region" description="Polar residues" evidence="8">
    <location>
        <begin position="33"/>
        <end position="45"/>
    </location>
</feature>
<keyword evidence="5" id="KW-0238">DNA-binding</keyword>
<dbReference type="GO" id="GO:0035102">
    <property type="term" value="C:PRC1 complex"/>
    <property type="evidence" value="ECO:0007669"/>
    <property type="project" value="TreeGrafter"/>
</dbReference>
<evidence type="ECO:0000256" key="8">
    <source>
        <dbReference type="SAM" id="MobiDB-lite"/>
    </source>
</evidence>
<evidence type="ECO:0000256" key="4">
    <source>
        <dbReference type="ARBA" id="ARBA00022833"/>
    </source>
</evidence>
<comment type="subcellular location">
    <subcellularLocation>
        <location evidence="1">Nucleus</location>
    </subcellularLocation>
</comment>
<evidence type="ECO:0000256" key="5">
    <source>
        <dbReference type="ARBA" id="ARBA00023125"/>
    </source>
</evidence>
<keyword evidence="6" id="KW-0539">Nucleus</keyword>
<keyword evidence="4" id="KW-0862">Zinc</keyword>
<dbReference type="SUPFAM" id="SSF47769">
    <property type="entry name" value="SAM/Pointed domain"/>
    <property type="match status" value="1"/>
</dbReference>
<feature type="compositionally biased region" description="Low complexity" evidence="8">
    <location>
        <begin position="779"/>
        <end position="809"/>
    </location>
</feature>
<evidence type="ECO:0000256" key="7">
    <source>
        <dbReference type="PROSITE-ProRule" id="PRU00367"/>
    </source>
</evidence>
<feature type="compositionally biased region" description="Gly residues" evidence="8">
    <location>
        <begin position="534"/>
        <end position="546"/>
    </location>
</feature>
<feature type="compositionally biased region" description="Polar residues" evidence="8">
    <location>
        <begin position="420"/>
        <end position="435"/>
    </location>
</feature>
<dbReference type="GO" id="GO:0003677">
    <property type="term" value="F:DNA binding"/>
    <property type="evidence" value="ECO:0007669"/>
    <property type="project" value="UniProtKB-KW"/>
</dbReference>
<gene>
    <name evidence="11" type="ORF">LSH36_181g04046</name>
</gene>